<dbReference type="VEuPathDB" id="TriTrypDB:TRSC58_02720"/>
<dbReference type="OrthoDB" id="269966at2759"/>
<dbReference type="EMBL" id="AUPL01002720">
    <property type="protein sequence ID" value="ESL09557.1"/>
    <property type="molecule type" value="Genomic_DNA"/>
</dbReference>
<feature type="transmembrane region" description="Helical" evidence="1">
    <location>
        <begin position="111"/>
        <end position="131"/>
    </location>
</feature>
<dbReference type="InterPro" id="IPR003377">
    <property type="entry name" value="Cornichon"/>
</dbReference>
<accession>A0A061J8H4</accession>
<sequence length="184" mass="21279">MRYVEQQRDLWRVLRSPSRHSAGERKRAYFFLFAYCLTAAALCSSFMHFVGAWVSAGLLQLVMVIFSMMYALNVADCRDKCLNVLECERVVNPVLEVYVCLRVLQLLQAMFFLYSIVLSIAFIMALLFLFWRISTGIFFVDATSLWREIGRLEQGSYFVMGVDIVLFMVYLVSMVIAVVLHYAD</sequence>
<keyword evidence="1" id="KW-1133">Transmembrane helix</keyword>
<dbReference type="SMART" id="SM01398">
    <property type="entry name" value="Cornichon"/>
    <property type="match status" value="1"/>
</dbReference>
<feature type="transmembrane region" description="Helical" evidence="1">
    <location>
        <begin position="157"/>
        <end position="183"/>
    </location>
</feature>
<evidence type="ECO:0000313" key="3">
    <source>
        <dbReference type="Proteomes" id="UP000031737"/>
    </source>
</evidence>
<evidence type="ECO:0008006" key="4">
    <source>
        <dbReference type="Google" id="ProtNLM"/>
    </source>
</evidence>
<evidence type="ECO:0000256" key="1">
    <source>
        <dbReference type="SAM" id="Phobius"/>
    </source>
</evidence>
<gene>
    <name evidence="2" type="ORF">TRSC58_02720</name>
</gene>
<protein>
    <recommendedName>
        <fullName evidence="4">Cornichon family protein</fullName>
    </recommendedName>
</protein>
<dbReference type="Pfam" id="PF03311">
    <property type="entry name" value="Cornichon"/>
    <property type="match status" value="1"/>
</dbReference>
<keyword evidence="1" id="KW-0472">Membrane</keyword>
<dbReference type="GO" id="GO:0016192">
    <property type="term" value="P:vesicle-mediated transport"/>
    <property type="evidence" value="ECO:0007669"/>
    <property type="project" value="InterPro"/>
</dbReference>
<keyword evidence="3" id="KW-1185">Reference proteome</keyword>
<keyword evidence="1" id="KW-0812">Transmembrane</keyword>
<dbReference type="Proteomes" id="UP000031737">
    <property type="component" value="Unassembled WGS sequence"/>
</dbReference>
<name>A0A061J8H4_TRYRA</name>
<proteinExistence type="predicted"/>
<feature type="transmembrane region" description="Helical" evidence="1">
    <location>
        <begin position="28"/>
        <end position="47"/>
    </location>
</feature>
<evidence type="ECO:0000313" key="2">
    <source>
        <dbReference type="EMBL" id="ESL09557.1"/>
    </source>
</evidence>
<comment type="caution">
    <text evidence="2">The sequence shown here is derived from an EMBL/GenBank/DDBJ whole genome shotgun (WGS) entry which is preliminary data.</text>
</comment>
<dbReference type="AlphaFoldDB" id="A0A061J8H4"/>
<reference evidence="2 3" key="1">
    <citation type="submission" date="2013-07" db="EMBL/GenBank/DDBJ databases">
        <authorList>
            <person name="Stoco P.H."/>
            <person name="Wagner G."/>
            <person name="Gerber A."/>
            <person name="Zaha A."/>
            <person name="Thompson C."/>
            <person name="Bartholomeu D.C."/>
            <person name="Luckemeyer D.D."/>
            <person name="Bahia D."/>
            <person name="Loreto E."/>
            <person name="Prestes E.B."/>
            <person name="Lima F.M."/>
            <person name="Rodrigues-Luiz G."/>
            <person name="Vallejo G.A."/>
            <person name="Filho J.F."/>
            <person name="Monteiro K.M."/>
            <person name="Tyler K.M."/>
            <person name="de Almeida L.G."/>
            <person name="Ortiz M.F."/>
            <person name="Siervo M.A."/>
            <person name="de Moraes M.H."/>
            <person name="Cunha O.L."/>
            <person name="Mendonca-Neto R."/>
            <person name="Silva R."/>
            <person name="Teixeira S.M."/>
            <person name="Murta S.M."/>
            <person name="Sincero T.C."/>
            <person name="Mendes T.A."/>
            <person name="Urmenyi T.P."/>
            <person name="Silva V.G."/>
            <person name="da Rocha W.D."/>
            <person name="Andersson B."/>
            <person name="Romanha A.J."/>
            <person name="Steindel M."/>
            <person name="de Vasconcelos A.T."/>
            <person name="Grisard E.C."/>
        </authorList>
    </citation>
    <scope>NUCLEOTIDE SEQUENCE [LARGE SCALE GENOMIC DNA]</scope>
    <source>
        <strain evidence="2 3">SC58</strain>
    </source>
</reference>
<feature type="transmembrane region" description="Helical" evidence="1">
    <location>
        <begin position="53"/>
        <end position="72"/>
    </location>
</feature>
<organism evidence="2 3">
    <name type="scientific">Trypanosoma rangeli SC58</name>
    <dbReference type="NCBI Taxonomy" id="429131"/>
    <lineage>
        <taxon>Eukaryota</taxon>
        <taxon>Discoba</taxon>
        <taxon>Euglenozoa</taxon>
        <taxon>Kinetoplastea</taxon>
        <taxon>Metakinetoplastina</taxon>
        <taxon>Trypanosomatida</taxon>
        <taxon>Trypanosomatidae</taxon>
        <taxon>Trypanosoma</taxon>
        <taxon>Herpetosoma</taxon>
    </lineage>
</organism>